<dbReference type="Proteomes" id="UP000526125">
    <property type="component" value="Unassembled WGS sequence"/>
</dbReference>
<gene>
    <name evidence="1" type="ORF">HP552_30165</name>
</gene>
<evidence type="ECO:0000313" key="2">
    <source>
        <dbReference type="Proteomes" id="UP000526125"/>
    </source>
</evidence>
<name>A0A7Y6C3F5_9BACL</name>
<proteinExistence type="predicted"/>
<reference evidence="1 2" key="1">
    <citation type="submission" date="2020-05" db="EMBL/GenBank/DDBJ databases">
        <title>Genome Sequencing of Type Strains.</title>
        <authorList>
            <person name="Lemaire J.F."/>
            <person name="Inderbitzin P."/>
            <person name="Gregorio O.A."/>
            <person name="Collins S.B."/>
            <person name="Wespe N."/>
            <person name="Knight-Connoni V."/>
        </authorList>
    </citation>
    <scope>NUCLEOTIDE SEQUENCE [LARGE SCALE GENOMIC DNA]</scope>
    <source>
        <strain evidence="1 2">LMG 21957</strain>
    </source>
</reference>
<organism evidence="1 2">
    <name type="scientific">Paenibacillus xylanilyticus</name>
    <dbReference type="NCBI Taxonomy" id="248903"/>
    <lineage>
        <taxon>Bacteria</taxon>
        <taxon>Bacillati</taxon>
        <taxon>Bacillota</taxon>
        <taxon>Bacilli</taxon>
        <taxon>Bacillales</taxon>
        <taxon>Paenibacillaceae</taxon>
        <taxon>Paenibacillus</taxon>
    </lineage>
</organism>
<sequence length="132" mass="14454">MSQNTQQLMLFCTAIVLFVTACLYGQQSVSVLSSALSSTMNTTENMEGRMSTTLNISKPLRYSGAEVLHTVRQMTGTPVEVHVDGNTYAIDPLINKSATIPVSVSASYRPEFIRSESGELLKIAFWKEASIN</sequence>
<comment type="caution">
    <text evidence="1">The sequence shown here is derived from an EMBL/GenBank/DDBJ whole genome shotgun (WGS) entry which is preliminary data.</text>
</comment>
<protein>
    <submittedName>
        <fullName evidence="1">Uncharacterized protein</fullName>
    </submittedName>
</protein>
<evidence type="ECO:0000313" key="1">
    <source>
        <dbReference type="EMBL" id="NUU79471.1"/>
    </source>
</evidence>
<dbReference type="EMBL" id="JABMCB010000202">
    <property type="protein sequence ID" value="NUU79471.1"/>
    <property type="molecule type" value="Genomic_DNA"/>
</dbReference>
<dbReference type="RefSeq" id="WP_175399028.1">
    <property type="nucleotide sequence ID" value="NZ_JABMCB010000202.1"/>
</dbReference>
<keyword evidence="2" id="KW-1185">Reference proteome</keyword>
<accession>A0A7Y6C3F5</accession>
<dbReference type="AlphaFoldDB" id="A0A7Y6C3F5"/>